<dbReference type="Gene3D" id="6.10.250.660">
    <property type="match status" value="1"/>
</dbReference>
<reference evidence="3 4" key="1">
    <citation type="submission" date="2024-10" db="EMBL/GenBank/DDBJ databases">
        <title>The Natural Products Discovery Center: Release of the First 8490 Sequenced Strains for Exploring Actinobacteria Biosynthetic Diversity.</title>
        <authorList>
            <person name="Kalkreuter E."/>
            <person name="Kautsar S.A."/>
            <person name="Yang D."/>
            <person name="Bader C.D."/>
            <person name="Teijaro C.N."/>
            <person name="Fluegel L."/>
            <person name="Davis C.M."/>
            <person name="Simpson J.R."/>
            <person name="Lauterbach L."/>
            <person name="Steele A.D."/>
            <person name="Gui C."/>
            <person name="Meng S."/>
            <person name="Li G."/>
            <person name="Viehrig K."/>
            <person name="Ye F."/>
            <person name="Su P."/>
            <person name="Kiefer A.F."/>
            <person name="Nichols A."/>
            <person name="Cepeda A.J."/>
            <person name="Yan W."/>
            <person name="Fan B."/>
            <person name="Jiang Y."/>
            <person name="Adhikari A."/>
            <person name="Zheng C.-J."/>
            <person name="Schuster L."/>
            <person name="Cowan T.M."/>
            <person name="Smanski M.J."/>
            <person name="Chevrette M.G."/>
            <person name="De Carvalho L.P.S."/>
            <person name="Shen B."/>
        </authorList>
    </citation>
    <scope>NUCLEOTIDE SEQUENCE [LARGE SCALE GENOMIC DNA]</scope>
    <source>
        <strain evidence="3 4">NPDC021253</strain>
    </source>
</reference>
<proteinExistence type="predicted"/>
<feature type="coiled-coil region" evidence="1">
    <location>
        <begin position="73"/>
        <end position="100"/>
    </location>
</feature>
<dbReference type="NCBIfam" id="TIGR03544">
    <property type="entry name" value="DivI1A_domain"/>
    <property type="match status" value="1"/>
</dbReference>
<dbReference type="EMBL" id="JBIRPU010000003">
    <property type="protein sequence ID" value="MFI0792653.1"/>
    <property type="molecule type" value="Genomic_DNA"/>
</dbReference>
<evidence type="ECO:0000256" key="2">
    <source>
        <dbReference type="SAM" id="MobiDB-lite"/>
    </source>
</evidence>
<sequence>MRNPFRRLRRDTRPAATAARHRQPEQGRPVGAGNTGRHYRSAAYRPLCAGRVRERQFTLVRRGLDPGEVSAFLHRLADDLAALTAELDRTRDENVHIKQTLRDWQSRFTPRAYPVAPRAYR</sequence>
<name>A0ABW7SL09_9ACTN</name>
<evidence type="ECO:0000313" key="3">
    <source>
        <dbReference type="EMBL" id="MFI0792653.1"/>
    </source>
</evidence>
<comment type="caution">
    <text evidence="3">The sequence shown here is derived from an EMBL/GenBank/DDBJ whole genome shotgun (WGS) entry which is preliminary data.</text>
</comment>
<accession>A0ABW7SL09</accession>
<evidence type="ECO:0000313" key="4">
    <source>
        <dbReference type="Proteomes" id="UP001611075"/>
    </source>
</evidence>
<keyword evidence="1" id="KW-0175">Coiled coil</keyword>
<evidence type="ECO:0000256" key="1">
    <source>
        <dbReference type="SAM" id="Coils"/>
    </source>
</evidence>
<dbReference type="Proteomes" id="UP001611075">
    <property type="component" value="Unassembled WGS sequence"/>
</dbReference>
<dbReference type="InterPro" id="IPR019933">
    <property type="entry name" value="DivIVA_domain"/>
</dbReference>
<organism evidence="3 4">
    <name type="scientific">Micromonospora rubida</name>
    <dbReference type="NCBI Taxonomy" id="2697657"/>
    <lineage>
        <taxon>Bacteria</taxon>
        <taxon>Bacillati</taxon>
        <taxon>Actinomycetota</taxon>
        <taxon>Actinomycetes</taxon>
        <taxon>Micromonosporales</taxon>
        <taxon>Micromonosporaceae</taxon>
        <taxon>Micromonospora</taxon>
    </lineage>
</organism>
<dbReference type="RefSeq" id="WP_396677463.1">
    <property type="nucleotide sequence ID" value="NZ_JBIRPU010000003.1"/>
</dbReference>
<gene>
    <name evidence="3" type="ORF">ACH4OY_08140</name>
</gene>
<feature type="region of interest" description="Disordered" evidence="2">
    <location>
        <begin position="1"/>
        <end position="38"/>
    </location>
</feature>
<protein>
    <submittedName>
        <fullName evidence="3">DivIVA domain-containing protein</fullName>
    </submittedName>
</protein>
<keyword evidence="4" id="KW-1185">Reference proteome</keyword>
<feature type="compositionally biased region" description="Basic residues" evidence="2">
    <location>
        <begin position="1"/>
        <end position="10"/>
    </location>
</feature>